<accession>A0ABR2MWA7</accession>
<protein>
    <submittedName>
        <fullName evidence="2">Uncharacterized protein</fullName>
    </submittedName>
</protein>
<keyword evidence="3" id="KW-1185">Reference proteome</keyword>
<dbReference type="EMBL" id="JBBWWR010000004">
    <property type="protein sequence ID" value="KAK8968460.1"/>
    <property type="molecule type" value="Genomic_DNA"/>
</dbReference>
<evidence type="ECO:0000256" key="1">
    <source>
        <dbReference type="SAM" id="MobiDB-lite"/>
    </source>
</evidence>
<feature type="compositionally biased region" description="Polar residues" evidence="1">
    <location>
        <begin position="74"/>
        <end position="91"/>
    </location>
</feature>
<evidence type="ECO:0000313" key="3">
    <source>
        <dbReference type="Proteomes" id="UP001412067"/>
    </source>
</evidence>
<name>A0ABR2MWA7_9ASPA</name>
<gene>
    <name evidence="2" type="ORF">KSP40_PGU016040</name>
</gene>
<sequence length="244" mass="25390">MHSARRGRPTSSNASNNSSLAARILQQLDLVAAARIVGRIPLSSSSPTRANGSPPKLSSNSSLAAAGGDDQAPVSPSSSLTQPTGSCFSSSVVASPAAGELTPGHAVEKTVASPATPLSPPPPMSKLKLILDNLLTMHVVATHVALKQELNASHNELVVAGNAAARARVEWDAEVRDVLERSVKAEAWVHDNNEGCYYTCILEEIKTAVSAKKLSAAVVKNGYVALKKKDDSSDEESDSSSQST</sequence>
<feature type="compositionally biased region" description="Low complexity" evidence="1">
    <location>
        <begin position="51"/>
        <end position="68"/>
    </location>
</feature>
<evidence type="ECO:0000313" key="2">
    <source>
        <dbReference type="EMBL" id="KAK8968460.1"/>
    </source>
</evidence>
<dbReference type="Proteomes" id="UP001412067">
    <property type="component" value="Unassembled WGS sequence"/>
</dbReference>
<reference evidence="2 3" key="1">
    <citation type="journal article" date="2022" name="Nat. Plants">
        <title>Genomes of leafy and leafless Platanthera orchids illuminate the evolution of mycoheterotrophy.</title>
        <authorList>
            <person name="Li M.H."/>
            <person name="Liu K.W."/>
            <person name="Li Z."/>
            <person name="Lu H.C."/>
            <person name="Ye Q.L."/>
            <person name="Zhang D."/>
            <person name="Wang J.Y."/>
            <person name="Li Y.F."/>
            <person name="Zhong Z.M."/>
            <person name="Liu X."/>
            <person name="Yu X."/>
            <person name="Liu D.K."/>
            <person name="Tu X.D."/>
            <person name="Liu B."/>
            <person name="Hao Y."/>
            <person name="Liao X.Y."/>
            <person name="Jiang Y.T."/>
            <person name="Sun W.H."/>
            <person name="Chen J."/>
            <person name="Chen Y.Q."/>
            <person name="Ai Y."/>
            <person name="Zhai J.W."/>
            <person name="Wu S.S."/>
            <person name="Zhou Z."/>
            <person name="Hsiao Y.Y."/>
            <person name="Wu W.L."/>
            <person name="Chen Y.Y."/>
            <person name="Lin Y.F."/>
            <person name="Hsu J.L."/>
            <person name="Li C.Y."/>
            <person name="Wang Z.W."/>
            <person name="Zhao X."/>
            <person name="Zhong W.Y."/>
            <person name="Ma X.K."/>
            <person name="Ma L."/>
            <person name="Huang J."/>
            <person name="Chen G.Z."/>
            <person name="Huang M.Z."/>
            <person name="Huang L."/>
            <person name="Peng D.H."/>
            <person name="Luo Y.B."/>
            <person name="Zou S.Q."/>
            <person name="Chen S.P."/>
            <person name="Lan S."/>
            <person name="Tsai W.C."/>
            <person name="Van de Peer Y."/>
            <person name="Liu Z.J."/>
        </authorList>
    </citation>
    <scope>NUCLEOTIDE SEQUENCE [LARGE SCALE GENOMIC DNA]</scope>
    <source>
        <strain evidence="2">Lor288</strain>
    </source>
</reference>
<organism evidence="2 3">
    <name type="scientific">Platanthera guangdongensis</name>
    <dbReference type="NCBI Taxonomy" id="2320717"/>
    <lineage>
        <taxon>Eukaryota</taxon>
        <taxon>Viridiplantae</taxon>
        <taxon>Streptophyta</taxon>
        <taxon>Embryophyta</taxon>
        <taxon>Tracheophyta</taxon>
        <taxon>Spermatophyta</taxon>
        <taxon>Magnoliopsida</taxon>
        <taxon>Liliopsida</taxon>
        <taxon>Asparagales</taxon>
        <taxon>Orchidaceae</taxon>
        <taxon>Orchidoideae</taxon>
        <taxon>Orchideae</taxon>
        <taxon>Orchidinae</taxon>
        <taxon>Platanthera</taxon>
    </lineage>
</organism>
<comment type="caution">
    <text evidence="2">The sequence shown here is derived from an EMBL/GenBank/DDBJ whole genome shotgun (WGS) entry which is preliminary data.</text>
</comment>
<proteinExistence type="predicted"/>
<feature type="region of interest" description="Disordered" evidence="1">
    <location>
        <begin position="42"/>
        <end position="91"/>
    </location>
</feature>